<name>A0A1K9ZHM7_9GAMM</name>
<dbReference type="RefSeq" id="WP_075518120.1">
    <property type="nucleotide sequence ID" value="NZ_FPLD01000051.1"/>
</dbReference>
<organism evidence="1 2">
    <name type="scientific">Moritella viscosa</name>
    <dbReference type="NCBI Taxonomy" id="80854"/>
    <lineage>
        <taxon>Bacteria</taxon>
        <taxon>Pseudomonadati</taxon>
        <taxon>Pseudomonadota</taxon>
        <taxon>Gammaproteobacteria</taxon>
        <taxon>Alteromonadales</taxon>
        <taxon>Moritellaceae</taxon>
        <taxon>Moritella</taxon>
    </lineage>
</organism>
<dbReference type="EMBL" id="FPLD01000051">
    <property type="protein sequence ID" value="SGY94799.1"/>
    <property type="molecule type" value="Genomic_DNA"/>
</dbReference>
<proteinExistence type="predicted"/>
<gene>
    <name evidence="1" type="ORF">NVI5450_1629</name>
</gene>
<reference evidence="1 2" key="1">
    <citation type="submission" date="2016-11" db="EMBL/GenBank/DDBJ databases">
        <authorList>
            <person name="Jaros S."/>
            <person name="Januszkiewicz K."/>
            <person name="Wedrychowicz H."/>
        </authorList>
    </citation>
    <scope>NUCLEOTIDE SEQUENCE [LARGE SCALE GENOMIC DNA]</scope>
    <source>
        <strain evidence="1">NVI 5450</strain>
    </source>
</reference>
<accession>A0A1K9ZHM7</accession>
<evidence type="ECO:0000313" key="1">
    <source>
        <dbReference type="EMBL" id="SGY94799.1"/>
    </source>
</evidence>
<evidence type="ECO:0000313" key="2">
    <source>
        <dbReference type="Proteomes" id="UP000183794"/>
    </source>
</evidence>
<protein>
    <submittedName>
        <fullName evidence="1">Uncharacterized protein</fullName>
    </submittedName>
</protein>
<dbReference type="OrthoDB" id="7064134at2"/>
<dbReference type="AlphaFoldDB" id="A0A1K9ZHM7"/>
<sequence>MNKNLVNISLEDQQAQLESRKHSIFFKGGYVDGYSFAFGLFESLWLDGFDVNNPVELLNSLCSFIEDEHIEEKKVVETHINDMTPEAYTMYPEGKTILFHCTFFPKVIHDYINYIGGGVIQIPRTEKDMLYCWWLKRENIYTYTYLDTFMKQFTEILDSMPNFRSMVMDLHISRHHITDEDFSAYSTIIKKEQRSKDIVERINKAIDQDFYLEAIALEESCISDRLSLALYIKGQKAGTKSFARLIELCEEFLPKNLKRDVDLWRKERNKAIHNLVRSSPLEEMIDLEELDLFSGDAAKSGLELLEQVNLWFKEFILAEMNPFHLHLQEETRLN</sequence>
<dbReference type="Proteomes" id="UP000183794">
    <property type="component" value="Unassembled WGS sequence"/>
</dbReference>